<sequence>MSLTPYRPTFFSSNTALQRFSPKDIGFTALLSSSPSTTSAAARRISAETFATSLVYHLLSTLLRQLCNLVSKAAINLVNEFFAIRRQKLEEGLGKKSEILQRLRDEQIQNDTENPHAVTEAVKSAVAEHEDAEREEFEAWRAARKASAAATAAAATIVDSEEKALDWDRTRGIMCPLGMRGGSTPLSVSSPRFGFAAGWGPRARMHGFFDGMPRYNTISIY</sequence>
<gene>
    <name evidence="1" type="ORF">LTS18_004203</name>
</gene>
<comment type="caution">
    <text evidence="1">The sequence shown here is derived from an EMBL/GenBank/DDBJ whole genome shotgun (WGS) entry which is preliminary data.</text>
</comment>
<reference evidence="1" key="1">
    <citation type="submission" date="2024-09" db="EMBL/GenBank/DDBJ databases">
        <title>Black Yeasts Isolated from many extreme environments.</title>
        <authorList>
            <person name="Coleine C."/>
            <person name="Stajich J.E."/>
            <person name="Selbmann L."/>
        </authorList>
    </citation>
    <scope>NUCLEOTIDE SEQUENCE</scope>
    <source>
        <strain evidence="1">CCFEE 5737</strain>
    </source>
</reference>
<proteinExistence type="predicted"/>
<protein>
    <submittedName>
        <fullName evidence="1">Uncharacterized protein</fullName>
    </submittedName>
</protein>
<dbReference type="EMBL" id="JAWDJW010000994">
    <property type="protein sequence ID" value="KAK3079656.1"/>
    <property type="molecule type" value="Genomic_DNA"/>
</dbReference>
<name>A0ACC3DSP3_9PEZI</name>
<dbReference type="Proteomes" id="UP001186974">
    <property type="component" value="Unassembled WGS sequence"/>
</dbReference>
<keyword evidence="2" id="KW-1185">Reference proteome</keyword>
<organism evidence="1 2">
    <name type="scientific">Coniosporium uncinatum</name>
    <dbReference type="NCBI Taxonomy" id="93489"/>
    <lineage>
        <taxon>Eukaryota</taxon>
        <taxon>Fungi</taxon>
        <taxon>Dikarya</taxon>
        <taxon>Ascomycota</taxon>
        <taxon>Pezizomycotina</taxon>
        <taxon>Dothideomycetes</taxon>
        <taxon>Dothideomycetes incertae sedis</taxon>
        <taxon>Coniosporium</taxon>
    </lineage>
</organism>
<evidence type="ECO:0000313" key="1">
    <source>
        <dbReference type="EMBL" id="KAK3079656.1"/>
    </source>
</evidence>
<evidence type="ECO:0000313" key="2">
    <source>
        <dbReference type="Proteomes" id="UP001186974"/>
    </source>
</evidence>
<accession>A0ACC3DSP3</accession>